<dbReference type="EMBL" id="JAAGMU010001791">
    <property type="protein sequence ID" value="NEC84265.1"/>
    <property type="molecule type" value="Genomic_DNA"/>
</dbReference>
<keyword evidence="1" id="KW-0560">Oxidoreductase</keyword>
<comment type="caution">
    <text evidence="3">The sequence shown here is derived from an EMBL/GenBank/DDBJ whole genome shotgun (WGS) entry which is preliminary data.</text>
</comment>
<dbReference type="InterPro" id="IPR036188">
    <property type="entry name" value="FAD/NAD-bd_sf"/>
</dbReference>
<dbReference type="InterPro" id="IPR050493">
    <property type="entry name" value="FAD-dep_Monooxygenase_BioMet"/>
</dbReference>
<dbReference type="PANTHER" id="PTHR13789">
    <property type="entry name" value="MONOOXYGENASE"/>
    <property type="match status" value="1"/>
</dbReference>
<sequence length="162" mass="16983">PLVLLARATLIGHLAATLPPDAVRTAAAARILGPGDPADPARPARVGTPDGELTADLVVAADGVRSGVRSALFPAHPGPVYAGFTTWRVLIPVPGAEFSSHETWGRGRIWGTHPLRDGRVYAYAAARTPAGGRAPDDEKAELLRRYGDWHDPVPAVLAAARP</sequence>
<feature type="non-terminal residue" evidence="3">
    <location>
        <position position="1"/>
    </location>
</feature>
<feature type="non-terminal residue" evidence="3">
    <location>
        <position position="162"/>
    </location>
</feature>
<dbReference type="Gene3D" id="3.30.9.30">
    <property type="match status" value="1"/>
</dbReference>
<reference evidence="3" key="1">
    <citation type="submission" date="2020-01" db="EMBL/GenBank/DDBJ databases">
        <title>Insect and environment-associated Actinomycetes.</title>
        <authorList>
            <person name="Currrie C."/>
            <person name="Chevrette M."/>
            <person name="Carlson C."/>
            <person name="Stubbendieck R."/>
            <person name="Wendt-Pienkowski E."/>
        </authorList>
    </citation>
    <scope>NUCLEOTIDE SEQUENCE</scope>
    <source>
        <strain evidence="3">SID7958</strain>
    </source>
</reference>
<proteinExistence type="predicted"/>
<keyword evidence="2 3" id="KW-0503">Monooxygenase</keyword>
<accession>A0A6G3UD50</accession>
<organism evidence="3">
    <name type="scientific">Streptomyces sp. SID7958</name>
    <dbReference type="NCBI Taxonomy" id="2706093"/>
    <lineage>
        <taxon>Bacteria</taxon>
        <taxon>Bacillati</taxon>
        <taxon>Actinomycetota</taxon>
        <taxon>Actinomycetes</taxon>
        <taxon>Kitasatosporales</taxon>
        <taxon>Streptomycetaceae</taxon>
        <taxon>Streptomyces</taxon>
    </lineage>
</organism>
<protein>
    <submittedName>
        <fullName evidence="3">Monooxygenase</fullName>
    </submittedName>
</protein>
<name>A0A6G3UD50_9ACTN</name>
<evidence type="ECO:0000256" key="2">
    <source>
        <dbReference type="ARBA" id="ARBA00023033"/>
    </source>
</evidence>
<evidence type="ECO:0000256" key="1">
    <source>
        <dbReference type="ARBA" id="ARBA00023002"/>
    </source>
</evidence>
<dbReference type="GO" id="GO:0004497">
    <property type="term" value="F:monooxygenase activity"/>
    <property type="evidence" value="ECO:0007669"/>
    <property type="project" value="UniProtKB-KW"/>
</dbReference>
<evidence type="ECO:0000313" key="3">
    <source>
        <dbReference type="EMBL" id="NEC84265.1"/>
    </source>
</evidence>
<gene>
    <name evidence="3" type="ORF">G3I38_34790</name>
</gene>
<dbReference type="AlphaFoldDB" id="A0A6G3UD50"/>
<dbReference type="PANTHER" id="PTHR13789:SF309">
    <property type="entry name" value="PUTATIVE (AFU_ORTHOLOGUE AFUA_6G14510)-RELATED"/>
    <property type="match status" value="1"/>
</dbReference>
<dbReference type="SUPFAM" id="SSF51905">
    <property type="entry name" value="FAD/NAD(P)-binding domain"/>
    <property type="match status" value="1"/>
</dbReference>